<dbReference type="GO" id="GO:0009316">
    <property type="term" value="C:3-isopropylmalate dehydratase complex"/>
    <property type="evidence" value="ECO:0007669"/>
    <property type="project" value="InterPro"/>
</dbReference>
<dbReference type="Proteomes" id="UP000234752">
    <property type="component" value="Chromosome eg_1"/>
</dbReference>
<dbReference type="InterPro" id="IPR015928">
    <property type="entry name" value="Aconitase/3IPM_dehydase_swvl"/>
</dbReference>
<evidence type="ECO:0000313" key="13">
    <source>
        <dbReference type="Proteomes" id="UP000234752"/>
    </source>
</evidence>
<comment type="catalytic activity">
    <reaction evidence="1 10">
        <text>(2R,3S)-3-isopropylmalate = (2S)-2-isopropylmalate</text>
        <dbReference type="Rhea" id="RHEA:32287"/>
        <dbReference type="ChEBI" id="CHEBI:1178"/>
        <dbReference type="ChEBI" id="CHEBI:35121"/>
        <dbReference type="EC" id="4.2.1.33"/>
    </reaction>
</comment>
<dbReference type="KEGG" id="ncb:C0V82_13890"/>
<dbReference type="Pfam" id="PF00694">
    <property type="entry name" value="Aconitase_C"/>
    <property type="match status" value="1"/>
</dbReference>
<evidence type="ECO:0000256" key="6">
    <source>
        <dbReference type="ARBA" id="ARBA00022430"/>
    </source>
</evidence>
<dbReference type="CDD" id="cd01577">
    <property type="entry name" value="IPMI_Swivel"/>
    <property type="match status" value="1"/>
</dbReference>
<evidence type="ECO:0000256" key="8">
    <source>
        <dbReference type="ARBA" id="ARBA00023239"/>
    </source>
</evidence>
<dbReference type="InterPro" id="IPR033940">
    <property type="entry name" value="IPMI_Swivel"/>
</dbReference>
<proteinExistence type="inferred from homology"/>
<evidence type="ECO:0000256" key="3">
    <source>
        <dbReference type="ARBA" id="ARBA00004729"/>
    </source>
</evidence>
<dbReference type="HAMAP" id="MF_01031">
    <property type="entry name" value="LeuD_type1"/>
    <property type="match status" value="1"/>
</dbReference>
<comment type="function">
    <text evidence="2 10">Catalyzes the isomerization between 2-isopropylmalate and 3-isopropylmalate, via the formation of 2-isopropylmaleate.</text>
</comment>
<evidence type="ECO:0000256" key="9">
    <source>
        <dbReference type="ARBA" id="ARBA00023304"/>
    </source>
</evidence>
<accession>A0A2K9NHW5</accession>
<evidence type="ECO:0000256" key="5">
    <source>
        <dbReference type="ARBA" id="ARBA00011271"/>
    </source>
</evidence>
<keyword evidence="8 10" id="KW-0456">Lyase</keyword>
<dbReference type="GO" id="GO:0009098">
    <property type="term" value="P:L-leucine biosynthetic process"/>
    <property type="evidence" value="ECO:0007669"/>
    <property type="project" value="UniProtKB-UniRule"/>
</dbReference>
<dbReference type="EC" id="4.2.1.33" evidence="10"/>
<dbReference type="RefSeq" id="WP_102113433.1">
    <property type="nucleotide sequence ID" value="NZ_BMGN01000014.1"/>
</dbReference>
<protein>
    <recommendedName>
        <fullName evidence="10">3-isopropylmalate dehydratase small subunit</fullName>
        <ecNumber evidence="10">4.2.1.33</ecNumber>
    </recommendedName>
    <alternativeName>
        <fullName evidence="10">Alpha-IPM isomerase</fullName>
        <shortName evidence="10">IPMI</shortName>
    </alternativeName>
    <alternativeName>
        <fullName evidence="10">Isopropylmalate isomerase</fullName>
    </alternativeName>
</protein>
<dbReference type="GO" id="GO:0003861">
    <property type="term" value="F:3-isopropylmalate dehydratase activity"/>
    <property type="evidence" value="ECO:0007669"/>
    <property type="project" value="UniProtKB-UniRule"/>
</dbReference>
<keyword evidence="6 10" id="KW-0432">Leucine biosynthesis</keyword>
<keyword evidence="7 10" id="KW-0028">Amino-acid biosynthesis</keyword>
<dbReference type="UniPathway" id="UPA00048">
    <property type="reaction ID" value="UER00071"/>
</dbReference>
<dbReference type="EMBL" id="CP025611">
    <property type="protein sequence ID" value="AUN31875.1"/>
    <property type="molecule type" value="Genomic_DNA"/>
</dbReference>
<feature type="domain" description="Aconitase A/isopropylmalate dehydratase small subunit swivel" evidence="11">
    <location>
        <begin position="1"/>
        <end position="125"/>
    </location>
</feature>
<dbReference type="PANTHER" id="PTHR43345">
    <property type="entry name" value="3-ISOPROPYLMALATE DEHYDRATASE SMALL SUBUNIT 2-RELATED-RELATED"/>
    <property type="match status" value="1"/>
</dbReference>
<keyword evidence="9 10" id="KW-0100">Branched-chain amino acid biosynthesis</keyword>
<sequence length="202" mass="22225">MQKFTRLTGVAAPLFQPNIDTDAIIPSREMKRVSKEGLGEGMFADWRYRDVANRVENPDFVLNQPAFRHAPILLAGPNFGCGSSREHAVWALQDYGIRCVIAPSFGAIFQGNCVRNGILPLVLPEPSVAALARSVEPQTLTIDLAAQYVRAPDGTDLPFAIGPADKDMLLEGLDAIGVTLKRLPTIQDFEGAYRARQPWLFF</sequence>
<reference evidence="12 13" key="1">
    <citation type="submission" date="2017-12" db="EMBL/GenBank/DDBJ databases">
        <title>Genomes of bacteria within cyanobacterial aggregates.</title>
        <authorList>
            <person name="Cai H."/>
        </authorList>
    </citation>
    <scope>NUCLEOTIDE SEQUENCE [LARGE SCALE GENOMIC DNA]</scope>
    <source>
        <strain evidence="12 13">TH16</strain>
    </source>
</reference>
<dbReference type="OrthoDB" id="9777465at2"/>
<evidence type="ECO:0000256" key="4">
    <source>
        <dbReference type="ARBA" id="ARBA00009845"/>
    </source>
</evidence>
<evidence type="ECO:0000256" key="7">
    <source>
        <dbReference type="ARBA" id="ARBA00022605"/>
    </source>
</evidence>
<dbReference type="InterPro" id="IPR004431">
    <property type="entry name" value="3-IsopropMal_deHydase_ssu"/>
</dbReference>
<dbReference type="AlphaFoldDB" id="A0A2K9NHW5"/>
<evidence type="ECO:0000259" key="11">
    <source>
        <dbReference type="Pfam" id="PF00694"/>
    </source>
</evidence>
<dbReference type="FunFam" id="3.20.19.10:FF:000003">
    <property type="entry name" value="3-isopropylmalate dehydratase small subunit"/>
    <property type="match status" value="1"/>
</dbReference>
<keyword evidence="13" id="KW-1185">Reference proteome</keyword>
<dbReference type="SUPFAM" id="SSF52016">
    <property type="entry name" value="LeuD/IlvD-like"/>
    <property type="match status" value="1"/>
</dbReference>
<dbReference type="PANTHER" id="PTHR43345:SF5">
    <property type="entry name" value="3-ISOPROPYLMALATE DEHYDRATASE SMALL SUBUNIT"/>
    <property type="match status" value="1"/>
</dbReference>
<evidence type="ECO:0000256" key="2">
    <source>
        <dbReference type="ARBA" id="ARBA00002695"/>
    </source>
</evidence>
<name>A0A2K9NHW5_9PROT</name>
<dbReference type="InterPro" id="IPR000573">
    <property type="entry name" value="AconitaseA/IPMdHydase_ssu_swvl"/>
</dbReference>
<dbReference type="Gene3D" id="3.20.19.10">
    <property type="entry name" value="Aconitase, domain 4"/>
    <property type="match status" value="1"/>
</dbReference>
<evidence type="ECO:0000256" key="10">
    <source>
        <dbReference type="HAMAP-Rule" id="MF_01031"/>
    </source>
</evidence>
<dbReference type="InterPro" id="IPR050075">
    <property type="entry name" value="LeuD"/>
</dbReference>
<evidence type="ECO:0000313" key="12">
    <source>
        <dbReference type="EMBL" id="AUN31875.1"/>
    </source>
</evidence>
<dbReference type="NCBIfam" id="TIGR00171">
    <property type="entry name" value="leuD"/>
    <property type="match status" value="1"/>
</dbReference>
<comment type="subunit">
    <text evidence="5 10">Heterodimer of LeuC and LeuD.</text>
</comment>
<dbReference type="NCBIfam" id="NF002458">
    <property type="entry name" value="PRK01641.1"/>
    <property type="match status" value="1"/>
</dbReference>
<organism evidence="12 13">
    <name type="scientific">Niveispirillum cyanobacteriorum</name>
    <dbReference type="NCBI Taxonomy" id="1612173"/>
    <lineage>
        <taxon>Bacteria</taxon>
        <taxon>Pseudomonadati</taxon>
        <taxon>Pseudomonadota</taxon>
        <taxon>Alphaproteobacteria</taxon>
        <taxon>Rhodospirillales</taxon>
        <taxon>Azospirillaceae</taxon>
        <taxon>Niveispirillum</taxon>
    </lineage>
</organism>
<comment type="pathway">
    <text evidence="3 10">Amino-acid biosynthesis; L-leucine biosynthesis; L-leucine from 3-methyl-2-oxobutanoate: step 2/4.</text>
</comment>
<gene>
    <name evidence="10 12" type="primary">leuD</name>
    <name evidence="12" type="ORF">C0V82_13890</name>
</gene>
<comment type="similarity">
    <text evidence="4 10">Belongs to the LeuD family. LeuD type 1 subfamily.</text>
</comment>
<evidence type="ECO:0000256" key="1">
    <source>
        <dbReference type="ARBA" id="ARBA00000491"/>
    </source>
</evidence>